<proteinExistence type="predicted"/>
<feature type="non-terminal residue" evidence="1">
    <location>
        <position position="68"/>
    </location>
</feature>
<dbReference type="AlphaFoldDB" id="A0A8S3EDL5"/>
<dbReference type="Proteomes" id="UP000676336">
    <property type="component" value="Unassembled WGS sequence"/>
</dbReference>
<comment type="caution">
    <text evidence="1">The sequence shown here is derived from an EMBL/GenBank/DDBJ whole genome shotgun (WGS) entry which is preliminary data.</text>
</comment>
<dbReference type="EMBL" id="CAJOBI010235364">
    <property type="protein sequence ID" value="CAF5073693.1"/>
    <property type="molecule type" value="Genomic_DNA"/>
</dbReference>
<protein>
    <submittedName>
        <fullName evidence="1">Uncharacterized protein</fullName>
    </submittedName>
</protein>
<feature type="non-terminal residue" evidence="1">
    <location>
        <position position="1"/>
    </location>
</feature>
<organism evidence="1 2">
    <name type="scientific">Rotaria magnacalcarata</name>
    <dbReference type="NCBI Taxonomy" id="392030"/>
    <lineage>
        <taxon>Eukaryota</taxon>
        <taxon>Metazoa</taxon>
        <taxon>Spiralia</taxon>
        <taxon>Gnathifera</taxon>
        <taxon>Rotifera</taxon>
        <taxon>Eurotatoria</taxon>
        <taxon>Bdelloidea</taxon>
        <taxon>Philodinida</taxon>
        <taxon>Philodinidae</taxon>
        <taxon>Rotaria</taxon>
    </lineage>
</organism>
<gene>
    <name evidence="1" type="ORF">SMN809_LOCUS60418</name>
</gene>
<evidence type="ECO:0000313" key="2">
    <source>
        <dbReference type="Proteomes" id="UP000676336"/>
    </source>
</evidence>
<reference evidence="1" key="1">
    <citation type="submission" date="2021-02" db="EMBL/GenBank/DDBJ databases">
        <authorList>
            <person name="Nowell W R."/>
        </authorList>
    </citation>
    <scope>NUCLEOTIDE SEQUENCE</scope>
</reference>
<accession>A0A8S3EDL5</accession>
<name>A0A8S3EDL5_9BILA</name>
<evidence type="ECO:0000313" key="1">
    <source>
        <dbReference type="EMBL" id="CAF5073693.1"/>
    </source>
</evidence>
<sequence>AQPIINEPQSIFSTNQQTPYGRYSMETCQQKSCCLCYPSRQIESKSTVQHIFVNGYRSILNCPATCTT</sequence>